<organism evidence="2 3">
    <name type="scientific">Micromonospora craniellae</name>
    <dbReference type="NCBI Taxonomy" id="2294034"/>
    <lineage>
        <taxon>Bacteria</taxon>
        <taxon>Bacillati</taxon>
        <taxon>Actinomycetota</taxon>
        <taxon>Actinomycetes</taxon>
        <taxon>Micromonosporales</taxon>
        <taxon>Micromonosporaceae</taxon>
        <taxon>Micromonospora</taxon>
    </lineage>
</organism>
<dbReference type="Proteomes" id="UP000262621">
    <property type="component" value="Unassembled WGS sequence"/>
</dbReference>
<dbReference type="RefSeq" id="WP_191088668.1">
    <property type="nucleotide sequence ID" value="NZ_CP061725.1"/>
</dbReference>
<protein>
    <submittedName>
        <fullName evidence="2">Uncharacterized protein</fullName>
    </submittedName>
</protein>
<feature type="region of interest" description="Disordered" evidence="1">
    <location>
        <begin position="222"/>
        <end position="243"/>
    </location>
</feature>
<dbReference type="EMBL" id="QVFU01000003">
    <property type="protein sequence ID" value="RFS47400.1"/>
    <property type="molecule type" value="Genomic_DNA"/>
</dbReference>
<name>A0A372G3V3_9ACTN</name>
<evidence type="ECO:0000313" key="3">
    <source>
        <dbReference type="Proteomes" id="UP000262621"/>
    </source>
</evidence>
<gene>
    <name evidence="2" type="ORF">D0Q02_05210</name>
</gene>
<keyword evidence="3" id="KW-1185">Reference proteome</keyword>
<accession>A0A372G3V3</accession>
<evidence type="ECO:0000256" key="1">
    <source>
        <dbReference type="SAM" id="MobiDB-lite"/>
    </source>
</evidence>
<proteinExistence type="predicted"/>
<evidence type="ECO:0000313" key="2">
    <source>
        <dbReference type="EMBL" id="RFS47400.1"/>
    </source>
</evidence>
<sequence length="243" mass="26058">MADLLRRAQVPLSELGEAADFPFAQWRDKVMMRRSFEDFFLAVAERIAEFDPADLTAHRRAAPSLDWVGVVVNLDIPDDIEGTVGAMSEMAAVTPEIDEAFGEALADLEVPTAALCWAAAPQSVGASATSRMLLARPGPASLTEAARDLIEERVRSRTGESVRAVTGTLPPRLEITFTAAGDGDLSPVEEAAAGYLHVLAFGEYTDRHGLTALAPMPREVSHGPSLFSDDPGHRSVSVFDART</sequence>
<comment type="caution">
    <text evidence="2">The sequence shown here is derived from an EMBL/GenBank/DDBJ whole genome shotgun (WGS) entry which is preliminary data.</text>
</comment>
<reference evidence="2 3" key="1">
    <citation type="submission" date="2018-08" db="EMBL/GenBank/DDBJ databases">
        <title>Verrucosispora craniellae sp. nov., isolated from a marine sponge in the South China Sea.</title>
        <authorList>
            <person name="Li L."/>
            <person name="Lin H.W."/>
        </authorList>
    </citation>
    <scope>NUCLEOTIDE SEQUENCE [LARGE SCALE GENOMIC DNA]</scope>
    <source>
        <strain evidence="2 3">LHW63014</strain>
    </source>
</reference>
<dbReference type="AlphaFoldDB" id="A0A372G3V3"/>